<dbReference type="InterPro" id="IPR050406">
    <property type="entry name" value="FGGY_Carb_Kinase"/>
</dbReference>
<dbReference type="SUPFAM" id="SSF53067">
    <property type="entry name" value="Actin-like ATPase domain"/>
    <property type="match status" value="2"/>
</dbReference>
<dbReference type="InterPro" id="IPR006000">
    <property type="entry name" value="Xylulokinase"/>
</dbReference>
<reference evidence="9" key="1">
    <citation type="journal article" date="2015" name="Nature">
        <title>Complex archaea that bridge the gap between prokaryotes and eukaryotes.</title>
        <authorList>
            <person name="Spang A."/>
            <person name="Saw J.H."/>
            <person name="Jorgensen S.L."/>
            <person name="Zaremba-Niedzwiedzka K."/>
            <person name="Martijn J."/>
            <person name="Lind A.E."/>
            <person name="van Eijk R."/>
            <person name="Schleper C."/>
            <person name="Guy L."/>
            <person name="Ettema T.J."/>
        </authorList>
    </citation>
    <scope>NUCLEOTIDE SEQUENCE</scope>
</reference>
<dbReference type="InterPro" id="IPR018484">
    <property type="entry name" value="FGGY_N"/>
</dbReference>
<dbReference type="PANTHER" id="PTHR43095">
    <property type="entry name" value="SUGAR KINASE"/>
    <property type="match status" value="1"/>
</dbReference>
<feature type="domain" description="Carbohydrate kinase FGGY C-terminal" evidence="8">
    <location>
        <begin position="260"/>
        <end position="454"/>
    </location>
</feature>
<protein>
    <recommendedName>
        <fullName evidence="10">Xylulokinase</fullName>
    </recommendedName>
</protein>
<dbReference type="InterPro" id="IPR000577">
    <property type="entry name" value="Carb_kinase_FGGY"/>
</dbReference>
<dbReference type="GO" id="GO:0005524">
    <property type="term" value="F:ATP binding"/>
    <property type="evidence" value="ECO:0007669"/>
    <property type="project" value="UniProtKB-KW"/>
</dbReference>
<feature type="domain" description="Carbohydrate kinase FGGY N-terminal" evidence="7">
    <location>
        <begin position="5"/>
        <end position="249"/>
    </location>
</feature>
<dbReference type="Gene3D" id="3.30.420.40">
    <property type="match status" value="2"/>
</dbReference>
<dbReference type="PIRSF" id="PIRSF000538">
    <property type="entry name" value="GlpK"/>
    <property type="match status" value="1"/>
</dbReference>
<dbReference type="CDD" id="cd07805">
    <property type="entry name" value="ASKHA_NBD_FGGY_CvXK-like"/>
    <property type="match status" value="1"/>
</dbReference>
<evidence type="ECO:0000256" key="4">
    <source>
        <dbReference type="ARBA" id="ARBA00022777"/>
    </source>
</evidence>
<dbReference type="InterPro" id="IPR018483">
    <property type="entry name" value="Carb_kinase_FGGY_CS"/>
</dbReference>
<sequence>MKKGYILAYDLGTTGNKATLYDSTGRLLASSFQSYVTNYPRVNWAEQDPLDWWKAVCISTEDLLKKARISNKDVTCVSFSGQMMGCLPLDKQGNPLRNSIIWADQRGTEQANRIRETVGEDEVYTITGHRISPTYSAAKIMWLRDNEPEIFKKVYKFVQAKDYIIYRLTGRFVTDYSDASGMNLFDLQKKEWSSRMLKATRIRLEILPELHTSVDVVGGVTREISEEVFLRPDTPVVMGGGDGPCAAVGAGVVREGSSYNYLGSSSWIALASAKPVYDPEKRTFNFSHLDPGMFMPTGTMQTAGGAYQWLKDNLCRAETQAAREAKINPYEIMDLKAESVEPGAQDLLFLPYLMGERSPYWNPDAKGAFIGLTLTHKKEHLIRSVLEGIAFNLKIILDAFEEQGARIEEVRVIGGGARGRLLRQIMADVYGRKILCPLLLEEATSLGAAIAGGIGTGIFEDFRIAEKLVKIVKVHSPRSSAQRRYEKLYPIFKNAYKALVPIYEQIASLK</sequence>
<evidence type="ECO:0000256" key="1">
    <source>
        <dbReference type="ARBA" id="ARBA00022629"/>
    </source>
</evidence>
<proteinExistence type="predicted"/>
<evidence type="ECO:0000259" key="8">
    <source>
        <dbReference type="Pfam" id="PF02782"/>
    </source>
</evidence>
<keyword evidence="3" id="KW-0547">Nucleotide-binding</keyword>
<gene>
    <name evidence="9" type="ORF">LCGC14_1622610</name>
</gene>
<evidence type="ECO:0000259" key="7">
    <source>
        <dbReference type="Pfam" id="PF00370"/>
    </source>
</evidence>
<keyword evidence="6" id="KW-0119">Carbohydrate metabolism</keyword>
<dbReference type="GO" id="GO:0042732">
    <property type="term" value="P:D-xylose metabolic process"/>
    <property type="evidence" value="ECO:0007669"/>
    <property type="project" value="UniProtKB-KW"/>
</dbReference>
<dbReference type="GO" id="GO:0005997">
    <property type="term" value="P:xylulose metabolic process"/>
    <property type="evidence" value="ECO:0007669"/>
    <property type="project" value="InterPro"/>
</dbReference>
<dbReference type="PROSITE" id="PS00445">
    <property type="entry name" value="FGGY_KINASES_2"/>
    <property type="match status" value="1"/>
</dbReference>
<dbReference type="GO" id="GO:0004856">
    <property type="term" value="F:D-xylulokinase activity"/>
    <property type="evidence" value="ECO:0007669"/>
    <property type="project" value="InterPro"/>
</dbReference>
<dbReference type="InterPro" id="IPR043129">
    <property type="entry name" value="ATPase_NBD"/>
</dbReference>
<accession>A0A0F9I591</accession>
<comment type="caution">
    <text evidence="9">The sequence shown here is derived from an EMBL/GenBank/DDBJ whole genome shotgun (WGS) entry which is preliminary data.</text>
</comment>
<dbReference type="AlphaFoldDB" id="A0A0F9I591"/>
<evidence type="ECO:0000256" key="2">
    <source>
        <dbReference type="ARBA" id="ARBA00022679"/>
    </source>
</evidence>
<evidence type="ECO:0000256" key="6">
    <source>
        <dbReference type="ARBA" id="ARBA00023277"/>
    </source>
</evidence>
<keyword evidence="4" id="KW-0418">Kinase</keyword>
<organism evidence="9">
    <name type="scientific">marine sediment metagenome</name>
    <dbReference type="NCBI Taxonomy" id="412755"/>
    <lineage>
        <taxon>unclassified sequences</taxon>
        <taxon>metagenomes</taxon>
        <taxon>ecological metagenomes</taxon>
    </lineage>
</organism>
<evidence type="ECO:0000256" key="5">
    <source>
        <dbReference type="ARBA" id="ARBA00022840"/>
    </source>
</evidence>
<name>A0A0F9I591_9ZZZZ</name>
<evidence type="ECO:0000313" key="9">
    <source>
        <dbReference type="EMBL" id="KKM22702.1"/>
    </source>
</evidence>
<evidence type="ECO:0008006" key="10">
    <source>
        <dbReference type="Google" id="ProtNLM"/>
    </source>
</evidence>
<dbReference type="EMBL" id="LAZR01013279">
    <property type="protein sequence ID" value="KKM22702.1"/>
    <property type="molecule type" value="Genomic_DNA"/>
</dbReference>
<keyword evidence="2" id="KW-0808">Transferase</keyword>
<dbReference type="Pfam" id="PF00370">
    <property type="entry name" value="FGGY_N"/>
    <property type="match status" value="1"/>
</dbReference>
<dbReference type="Pfam" id="PF02782">
    <property type="entry name" value="FGGY_C"/>
    <property type="match status" value="1"/>
</dbReference>
<dbReference type="InterPro" id="IPR018485">
    <property type="entry name" value="FGGY_C"/>
</dbReference>
<keyword evidence="1" id="KW-0859">Xylose metabolism</keyword>
<keyword evidence="5" id="KW-0067">ATP-binding</keyword>
<evidence type="ECO:0000256" key="3">
    <source>
        <dbReference type="ARBA" id="ARBA00022741"/>
    </source>
</evidence>
<dbReference type="NCBIfam" id="TIGR01312">
    <property type="entry name" value="XylB"/>
    <property type="match status" value="1"/>
</dbReference>
<dbReference type="PANTHER" id="PTHR43095:SF5">
    <property type="entry name" value="XYLULOSE KINASE"/>
    <property type="match status" value="1"/>
</dbReference>